<dbReference type="Pfam" id="PF09699">
    <property type="entry name" value="Paired_CXXCH_1"/>
    <property type="match status" value="1"/>
</dbReference>
<dbReference type="NCBIfam" id="TIGR01905">
    <property type="entry name" value="paired_CXXCH_1"/>
    <property type="match status" value="1"/>
</dbReference>
<sequence>MRKRLMKHLLFSCAVIVVLAGGARVLLGGVRGTPHDFSAAAWSKGEICLPCHASHRSSQERYSWNHAYPSDSDFTKRPGATLGLESLMCLGCHDGQTALDSFGGVTGSTLMTGGKVVGRDLSNDHPVGVVYPSADPRFKNRTMVEGDLRLYDGKIECCSCHDAHNNASGNFLRVESRQLCQTCHDY</sequence>
<gene>
    <name evidence="2" type="ORF">LCGC14_1678600</name>
</gene>
<comment type="caution">
    <text evidence="2">The sequence shown here is derived from an EMBL/GenBank/DDBJ whole genome shotgun (WGS) entry which is preliminary data.</text>
</comment>
<feature type="domain" description="Doubled CXXCH motif" evidence="1">
    <location>
        <begin position="156"/>
        <end position="185"/>
    </location>
</feature>
<dbReference type="AlphaFoldDB" id="A0A0F9HPT3"/>
<protein>
    <recommendedName>
        <fullName evidence="1">Doubled CXXCH motif domain-containing protein</fullName>
    </recommendedName>
</protein>
<name>A0A0F9HPT3_9ZZZZ</name>
<evidence type="ECO:0000313" key="2">
    <source>
        <dbReference type="EMBL" id="KKM17157.1"/>
    </source>
</evidence>
<reference evidence="2" key="1">
    <citation type="journal article" date="2015" name="Nature">
        <title>Complex archaea that bridge the gap between prokaryotes and eukaryotes.</title>
        <authorList>
            <person name="Spang A."/>
            <person name="Saw J.H."/>
            <person name="Jorgensen S.L."/>
            <person name="Zaremba-Niedzwiedzka K."/>
            <person name="Martijn J."/>
            <person name="Lind A.E."/>
            <person name="van Eijk R."/>
            <person name="Schleper C."/>
            <person name="Guy L."/>
            <person name="Ettema T.J."/>
        </authorList>
    </citation>
    <scope>NUCLEOTIDE SEQUENCE</scope>
</reference>
<dbReference type="EMBL" id="LAZR01014516">
    <property type="protein sequence ID" value="KKM17157.1"/>
    <property type="molecule type" value="Genomic_DNA"/>
</dbReference>
<evidence type="ECO:0000259" key="1">
    <source>
        <dbReference type="Pfam" id="PF09699"/>
    </source>
</evidence>
<dbReference type="InterPro" id="IPR010177">
    <property type="entry name" value="Paired_CXXCH_1"/>
</dbReference>
<organism evidence="2">
    <name type="scientific">marine sediment metagenome</name>
    <dbReference type="NCBI Taxonomy" id="412755"/>
    <lineage>
        <taxon>unclassified sequences</taxon>
        <taxon>metagenomes</taxon>
        <taxon>ecological metagenomes</taxon>
    </lineage>
</organism>
<dbReference type="InterPro" id="IPR036280">
    <property type="entry name" value="Multihaem_cyt_sf"/>
</dbReference>
<dbReference type="SUPFAM" id="SSF48695">
    <property type="entry name" value="Multiheme cytochromes"/>
    <property type="match status" value="1"/>
</dbReference>
<accession>A0A0F9HPT3</accession>
<proteinExistence type="predicted"/>